<comment type="caution">
    <text evidence="1">The sequence shown here is derived from an EMBL/GenBank/DDBJ whole genome shotgun (WGS) entry which is preliminary data.</text>
</comment>
<reference evidence="1 2" key="1">
    <citation type="submission" date="2024-07" db="EMBL/GenBank/DDBJ databases">
        <authorList>
            <person name="Akdeniz Z."/>
        </authorList>
    </citation>
    <scope>NUCLEOTIDE SEQUENCE [LARGE SCALE GENOMIC DNA]</scope>
</reference>
<gene>
    <name evidence="1" type="ORF">HINF_LOCUS15555</name>
</gene>
<keyword evidence="2" id="KW-1185">Reference proteome</keyword>
<dbReference type="Proteomes" id="UP001642409">
    <property type="component" value="Unassembled WGS sequence"/>
</dbReference>
<protein>
    <submittedName>
        <fullName evidence="1">Hypothetical_protein</fullName>
    </submittedName>
</protein>
<proteinExistence type="predicted"/>
<evidence type="ECO:0000313" key="2">
    <source>
        <dbReference type="Proteomes" id="UP001642409"/>
    </source>
</evidence>
<sequence>MLQTKYKRKFLLSLSNERANDALVVIIELVRFLRLCLALQNGELTVWDVNCATVRAVGFEFYVVSQQKQLAGIQVHLVEYVAVVELDSFDCVLLLVELAVCTIKFALSRFMR</sequence>
<accession>A0ABP1HMY8</accession>
<dbReference type="EMBL" id="CAXDID020000037">
    <property type="protein sequence ID" value="CAL5998065.1"/>
    <property type="molecule type" value="Genomic_DNA"/>
</dbReference>
<evidence type="ECO:0000313" key="1">
    <source>
        <dbReference type="EMBL" id="CAL5998065.1"/>
    </source>
</evidence>
<organism evidence="1 2">
    <name type="scientific">Hexamita inflata</name>
    <dbReference type="NCBI Taxonomy" id="28002"/>
    <lineage>
        <taxon>Eukaryota</taxon>
        <taxon>Metamonada</taxon>
        <taxon>Diplomonadida</taxon>
        <taxon>Hexamitidae</taxon>
        <taxon>Hexamitinae</taxon>
        <taxon>Hexamita</taxon>
    </lineage>
</organism>
<name>A0ABP1HMY8_9EUKA</name>